<evidence type="ECO:0000259" key="5">
    <source>
        <dbReference type="PROSITE" id="PS50048"/>
    </source>
</evidence>
<evidence type="ECO:0000256" key="3">
    <source>
        <dbReference type="ARBA" id="ARBA00023163"/>
    </source>
</evidence>
<dbReference type="GO" id="GO:0008270">
    <property type="term" value="F:zinc ion binding"/>
    <property type="evidence" value="ECO:0007669"/>
    <property type="project" value="InterPro"/>
</dbReference>
<evidence type="ECO:0000256" key="1">
    <source>
        <dbReference type="ARBA" id="ARBA00023015"/>
    </source>
</evidence>
<dbReference type="AlphaFoldDB" id="A0A1L9N140"/>
<dbReference type="Pfam" id="PF00172">
    <property type="entry name" value="Zn_clus"/>
    <property type="match status" value="1"/>
</dbReference>
<dbReference type="InterPro" id="IPR053178">
    <property type="entry name" value="Osmoadaptation_assoc"/>
</dbReference>
<keyword evidence="3" id="KW-0804">Transcription</keyword>
<keyword evidence="1" id="KW-0805">Transcription regulation</keyword>
<dbReference type="GO" id="GO:0000981">
    <property type="term" value="F:DNA-binding transcription factor activity, RNA polymerase II-specific"/>
    <property type="evidence" value="ECO:0007669"/>
    <property type="project" value="InterPro"/>
</dbReference>
<evidence type="ECO:0000256" key="4">
    <source>
        <dbReference type="ARBA" id="ARBA00023242"/>
    </source>
</evidence>
<keyword evidence="7" id="KW-1185">Reference proteome</keyword>
<dbReference type="OMA" id="REGWIAH"/>
<dbReference type="InterPro" id="IPR036864">
    <property type="entry name" value="Zn2-C6_fun-type_DNA-bd_sf"/>
</dbReference>
<accession>A0A1L9N140</accession>
<dbReference type="VEuPathDB" id="FungiDB:ASPTUDRAFT_699897"/>
<proteinExistence type="predicted"/>
<dbReference type="GO" id="GO:0009893">
    <property type="term" value="P:positive regulation of metabolic process"/>
    <property type="evidence" value="ECO:0007669"/>
    <property type="project" value="UniProtKB-ARBA"/>
</dbReference>
<keyword evidence="2" id="KW-0238">DNA-binding</keyword>
<gene>
    <name evidence="6" type="ORF">ASPTUDRAFT_699897</name>
</gene>
<protein>
    <recommendedName>
        <fullName evidence="5">Zn(2)-C6 fungal-type domain-containing protein</fullName>
    </recommendedName>
</protein>
<feature type="domain" description="Zn(2)-C6 fungal-type" evidence="5">
    <location>
        <begin position="8"/>
        <end position="36"/>
    </location>
</feature>
<sequence length="467" mass="51845">MKVKSRSVCQNCRQRKYSCDGKRPSCSQCIATKRDCPGYEAVTFLPPKTSGQQIISSGPLESPISREASLSLSGSSTGCLILNLSAFRWSTDEEFFALVTEYFTPYFNGQEQYGRPKKHFSTLCSPWLETVPLLLDTSRSTTLLSVSLRTLGYSIIAKGNRDRRRSQWDLCRAESYTKAVHSLSNKIAEDDGGCNESAAAIMCLCLAEWLVPTSREGWIAHIRGIGRMMEMCGPESFTGPIAHQLFIGFRPLVILEACISRQDTFLSSVEWQTIPFAFHEPSPLQTLLSHGSILPSVLRRVQTTDSLPLNERGPLCEGVIAELINTLQELDKWERSLQATINGPLCWPITSCPSSPRSSSSVAGSLWFYSLPVATAMTHLWAFRAVSFSQIAHLLSSNPALFTDTIRICLNVSGIENCHQQTVAFHRMVCQSMLYFKQGTLRYYGAASVTLPLRVTQMAICLLHVGV</sequence>
<name>A0A1L9N140_ASPTC</name>
<evidence type="ECO:0000313" key="7">
    <source>
        <dbReference type="Proteomes" id="UP000184304"/>
    </source>
</evidence>
<dbReference type="Proteomes" id="UP000184304">
    <property type="component" value="Unassembled WGS sequence"/>
</dbReference>
<dbReference type="EMBL" id="KV878204">
    <property type="protein sequence ID" value="OJI83013.1"/>
    <property type="molecule type" value="Genomic_DNA"/>
</dbReference>
<dbReference type="OrthoDB" id="4491390at2759"/>
<evidence type="ECO:0000313" key="6">
    <source>
        <dbReference type="EMBL" id="OJI83013.1"/>
    </source>
</evidence>
<dbReference type="CDD" id="cd00067">
    <property type="entry name" value="GAL4"/>
    <property type="match status" value="1"/>
</dbReference>
<evidence type="ECO:0000256" key="2">
    <source>
        <dbReference type="ARBA" id="ARBA00023125"/>
    </source>
</evidence>
<dbReference type="Gene3D" id="4.10.240.10">
    <property type="entry name" value="Zn(2)-C6 fungal-type DNA-binding domain"/>
    <property type="match status" value="1"/>
</dbReference>
<keyword evidence="4" id="KW-0539">Nucleus</keyword>
<dbReference type="GO" id="GO:0003677">
    <property type="term" value="F:DNA binding"/>
    <property type="evidence" value="ECO:0007669"/>
    <property type="project" value="UniProtKB-KW"/>
</dbReference>
<reference evidence="7" key="1">
    <citation type="journal article" date="2017" name="Genome Biol.">
        <title>Comparative genomics reveals high biological diversity and specific adaptations in the industrially and medically important fungal genus Aspergillus.</title>
        <authorList>
            <person name="de Vries R.P."/>
            <person name="Riley R."/>
            <person name="Wiebenga A."/>
            <person name="Aguilar-Osorio G."/>
            <person name="Amillis S."/>
            <person name="Uchima C.A."/>
            <person name="Anderluh G."/>
            <person name="Asadollahi M."/>
            <person name="Askin M."/>
            <person name="Barry K."/>
            <person name="Battaglia E."/>
            <person name="Bayram O."/>
            <person name="Benocci T."/>
            <person name="Braus-Stromeyer S.A."/>
            <person name="Caldana C."/>
            <person name="Canovas D."/>
            <person name="Cerqueira G.C."/>
            <person name="Chen F."/>
            <person name="Chen W."/>
            <person name="Choi C."/>
            <person name="Clum A."/>
            <person name="Dos Santos R.A."/>
            <person name="Damasio A.R."/>
            <person name="Diallinas G."/>
            <person name="Emri T."/>
            <person name="Fekete E."/>
            <person name="Flipphi M."/>
            <person name="Freyberg S."/>
            <person name="Gallo A."/>
            <person name="Gournas C."/>
            <person name="Habgood R."/>
            <person name="Hainaut M."/>
            <person name="Harispe M.L."/>
            <person name="Henrissat B."/>
            <person name="Hilden K.S."/>
            <person name="Hope R."/>
            <person name="Hossain A."/>
            <person name="Karabika E."/>
            <person name="Karaffa L."/>
            <person name="Karanyi Z."/>
            <person name="Krasevec N."/>
            <person name="Kuo A."/>
            <person name="Kusch H."/>
            <person name="LaButti K."/>
            <person name="Lagendijk E.L."/>
            <person name="Lapidus A."/>
            <person name="Levasseur A."/>
            <person name="Lindquist E."/>
            <person name="Lipzen A."/>
            <person name="Logrieco A.F."/>
            <person name="MacCabe A."/>
            <person name="Maekelae M.R."/>
            <person name="Malavazi I."/>
            <person name="Melin P."/>
            <person name="Meyer V."/>
            <person name="Mielnichuk N."/>
            <person name="Miskei M."/>
            <person name="Molnar A.P."/>
            <person name="Mule G."/>
            <person name="Ngan C.Y."/>
            <person name="Orejas M."/>
            <person name="Orosz E."/>
            <person name="Ouedraogo J.P."/>
            <person name="Overkamp K.M."/>
            <person name="Park H.-S."/>
            <person name="Perrone G."/>
            <person name="Piumi F."/>
            <person name="Punt P.J."/>
            <person name="Ram A.F."/>
            <person name="Ramon A."/>
            <person name="Rauscher S."/>
            <person name="Record E."/>
            <person name="Riano-Pachon D.M."/>
            <person name="Robert V."/>
            <person name="Roehrig J."/>
            <person name="Ruller R."/>
            <person name="Salamov A."/>
            <person name="Salih N.S."/>
            <person name="Samson R.A."/>
            <person name="Sandor E."/>
            <person name="Sanguinetti M."/>
            <person name="Schuetze T."/>
            <person name="Sepcic K."/>
            <person name="Shelest E."/>
            <person name="Sherlock G."/>
            <person name="Sophianopoulou V."/>
            <person name="Squina F.M."/>
            <person name="Sun H."/>
            <person name="Susca A."/>
            <person name="Todd R.B."/>
            <person name="Tsang A."/>
            <person name="Unkles S.E."/>
            <person name="van de Wiele N."/>
            <person name="van Rossen-Uffink D."/>
            <person name="Oliveira J.V."/>
            <person name="Vesth T.C."/>
            <person name="Visser J."/>
            <person name="Yu J.-H."/>
            <person name="Zhou M."/>
            <person name="Andersen M.R."/>
            <person name="Archer D.B."/>
            <person name="Baker S.E."/>
            <person name="Benoit I."/>
            <person name="Brakhage A.A."/>
            <person name="Braus G.H."/>
            <person name="Fischer R."/>
            <person name="Frisvad J.C."/>
            <person name="Goldman G.H."/>
            <person name="Houbraken J."/>
            <person name="Oakley B."/>
            <person name="Pocsi I."/>
            <person name="Scazzocchio C."/>
            <person name="Seiboth B."/>
            <person name="vanKuyk P.A."/>
            <person name="Wortman J."/>
            <person name="Dyer P.S."/>
            <person name="Grigoriev I.V."/>
        </authorList>
    </citation>
    <scope>NUCLEOTIDE SEQUENCE [LARGE SCALE GENOMIC DNA]</scope>
    <source>
        <strain evidence="7">CBS 134.48</strain>
    </source>
</reference>
<dbReference type="STRING" id="767770.A0A1L9N140"/>
<dbReference type="PROSITE" id="PS50048">
    <property type="entry name" value="ZN2_CY6_FUNGAL_2"/>
    <property type="match status" value="1"/>
</dbReference>
<organism evidence="6 7">
    <name type="scientific">Aspergillus tubingensis (strain CBS 134.48)</name>
    <dbReference type="NCBI Taxonomy" id="767770"/>
    <lineage>
        <taxon>Eukaryota</taxon>
        <taxon>Fungi</taxon>
        <taxon>Dikarya</taxon>
        <taxon>Ascomycota</taxon>
        <taxon>Pezizomycotina</taxon>
        <taxon>Eurotiomycetes</taxon>
        <taxon>Eurotiomycetidae</taxon>
        <taxon>Eurotiales</taxon>
        <taxon>Aspergillaceae</taxon>
        <taxon>Aspergillus</taxon>
        <taxon>Aspergillus subgen. Circumdati</taxon>
    </lineage>
</organism>
<dbReference type="PANTHER" id="PTHR38111">
    <property type="entry name" value="ZN(2)-C6 FUNGAL-TYPE DOMAIN-CONTAINING PROTEIN-RELATED"/>
    <property type="match status" value="1"/>
</dbReference>
<dbReference type="SMART" id="SM00066">
    <property type="entry name" value="GAL4"/>
    <property type="match status" value="1"/>
</dbReference>
<dbReference type="SUPFAM" id="SSF57701">
    <property type="entry name" value="Zn2/Cys6 DNA-binding domain"/>
    <property type="match status" value="1"/>
</dbReference>
<dbReference type="PANTHER" id="PTHR38111:SF9">
    <property type="entry name" value="ZN(2)-C6 FUNGAL-TYPE DOMAIN-CONTAINING PROTEIN"/>
    <property type="match status" value="1"/>
</dbReference>
<dbReference type="PROSITE" id="PS00463">
    <property type="entry name" value="ZN2_CY6_FUNGAL_1"/>
    <property type="match status" value="1"/>
</dbReference>
<dbReference type="InterPro" id="IPR001138">
    <property type="entry name" value="Zn2Cys6_DnaBD"/>
</dbReference>